<reference evidence="3 4" key="1">
    <citation type="submission" date="2016-11" db="EMBL/GenBank/DDBJ databases">
        <authorList>
            <person name="Jaros S."/>
            <person name="Januszkiewicz K."/>
            <person name="Wedrychowicz H."/>
        </authorList>
    </citation>
    <scope>NUCLEOTIDE SEQUENCE [LARGE SCALE GENOMIC DNA]</scope>
    <source>
        <strain evidence="3 4">DSM 19022</strain>
    </source>
</reference>
<feature type="transmembrane region" description="Helical" evidence="1">
    <location>
        <begin position="75"/>
        <end position="94"/>
    </location>
</feature>
<feature type="domain" description="CAAX prenyl protease 2/Lysostaphin resistance protein A-like" evidence="2">
    <location>
        <begin position="123"/>
        <end position="211"/>
    </location>
</feature>
<dbReference type="EMBL" id="FQZS01000003">
    <property type="protein sequence ID" value="SHI46717.1"/>
    <property type="molecule type" value="Genomic_DNA"/>
</dbReference>
<dbReference type="InterPro" id="IPR003675">
    <property type="entry name" value="Rce1/LyrA-like_dom"/>
</dbReference>
<dbReference type="InterPro" id="IPR052710">
    <property type="entry name" value="CAAX_protease"/>
</dbReference>
<feature type="transmembrane region" description="Helical" evidence="1">
    <location>
        <begin position="43"/>
        <end position="63"/>
    </location>
</feature>
<gene>
    <name evidence="3" type="ORF">SAMN02745176_00405</name>
</gene>
<evidence type="ECO:0000313" key="3">
    <source>
        <dbReference type="EMBL" id="SHI46717.1"/>
    </source>
</evidence>
<dbReference type="Pfam" id="PF02517">
    <property type="entry name" value="Rce1-like"/>
    <property type="match status" value="1"/>
</dbReference>
<dbReference type="GO" id="GO:0004175">
    <property type="term" value="F:endopeptidase activity"/>
    <property type="evidence" value="ECO:0007669"/>
    <property type="project" value="UniProtKB-ARBA"/>
</dbReference>
<name>A0A1M6BDF6_9FIRM</name>
<dbReference type="GO" id="GO:0080120">
    <property type="term" value="P:CAAX-box protein maturation"/>
    <property type="evidence" value="ECO:0007669"/>
    <property type="project" value="UniProtKB-ARBA"/>
</dbReference>
<organism evidence="3 4">
    <name type="scientific">Lutispora thermophila DSM 19022</name>
    <dbReference type="NCBI Taxonomy" id="1122184"/>
    <lineage>
        <taxon>Bacteria</taxon>
        <taxon>Bacillati</taxon>
        <taxon>Bacillota</taxon>
        <taxon>Clostridia</taxon>
        <taxon>Lutisporales</taxon>
        <taxon>Lutisporaceae</taxon>
        <taxon>Lutispora</taxon>
    </lineage>
</organism>
<keyword evidence="4" id="KW-1185">Reference proteome</keyword>
<evidence type="ECO:0000313" key="4">
    <source>
        <dbReference type="Proteomes" id="UP000184442"/>
    </source>
</evidence>
<keyword evidence="1" id="KW-0472">Membrane</keyword>
<keyword evidence="1" id="KW-0812">Transmembrane</keyword>
<evidence type="ECO:0000256" key="1">
    <source>
        <dbReference type="SAM" id="Phobius"/>
    </source>
</evidence>
<feature type="transmembrane region" description="Helical" evidence="1">
    <location>
        <begin position="12"/>
        <end position="37"/>
    </location>
</feature>
<keyword evidence="1" id="KW-1133">Transmembrane helix</keyword>
<dbReference type="PANTHER" id="PTHR36435">
    <property type="entry name" value="SLR1288 PROTEIN"/>
    <property type="match status" value="1"/>
</dbReference>
<dbReference type="RefSeq" id="WP_073023948.1">
    <property type="nucleotide sequence ID" value="NZ_FQZS01000003.1"/>
</dbReference>
<dbReference type="STRING" id="1122184.SAMN02745176_00405"/>
<feature type="transmembrane region" description="Helical" evidence="1">
    <location>
        <begin position="155"/>
        <end position="173"/>
    </location>
</feature>
<protein>
    <recommendedName>
        <fullName evidence="2">CAAX prenyl protease 2/Lysostaphin resistance protein A-like domain-containing protein</fullName>
    </recommendedName>
</protein>
<evidence type="ECO:0000259" key="2">
    <source>
        <dbReference type="Pfam" id="PF02517"/>
    </source>
</evidence>
<feature type="transmembrane region" description="Helical" evidence="1">
    <location>
        <begin position="179"/>
        <end position="204"/>
    </location>
</feature>
<dbReference type="PANTHER" id="PTHR36435:SF1">
    <property type="entry name" value="CAAX AMINO TERMINAL PROTEASE FAMILY PROTEIN"/>
    <property type="match status" value="1"/>
</dbReference>
<proteinExistence type="predicted"/>
<accession>A0A1M6BDF6</accession>
<dbReference type="Proteomes" id="UP000184442">
    <property type="component" value="Unassembled WGS sequence"/>
</dbReference>
<sequence length="219" mass="24295">MGSAAIGVRHVIAWIAVYIIVCGIIPVALDVIILRALDKGVSAWINLLTIIVLNTIFLRTLIMRYKLEVKIFSNISFRGVLLACVCSVSFFILLDKIIDPFIDGIFVTSAEEYRRTIELMRQFPVVSFIRVCLLAPVAEEVLIRGCILNSLQNKYGLILSLVISSLLFAILHFNFVQIISAVICGLILGLLYINTGSLLVCILAHSLYNAISYFTSVLL</sequence>
<dbReference type="AlphaFoldDB" id="A0A1M6BDF6"/>
<dbReference type="OrthoDB" id="4177129at2"/>